<dbReference type="EMBL" id="CAJVPY010069118">
    <property type="protein sequence ID" value="CAG8827103.1"/>
    <property type="molecule type" value="Genomic_DNA"/>
</dbReference>
<feature type="non-terminal residue" evidence="2">
    <location>
        <position position="1"/>
    </location>
</feature>
<accession>A0A9N9KHQ2</accession>
<evidence type="ECO:0000313" key="3">
    <source>
        <dbReference type="Proteomes" id="UP000789405"/>
    </source>
</evidence>
<comment type="caution">
    <text evidence="2">The sequence shown here is derived from an EMBL/GenBank/DDBJ whole genome shotgun (WGS) entry which is preliminary data.</text>
</comment>
<feature type="region of interest" description="Disordered" evidence="1">
    <location>
        <begin position="24"/>
        <end position="49"/>
    </location>
</feature>
<proteinExistence type="predicted"/>
<feature type="non-terminal residue" evidence="2">
    <location>
        <position position="49"/>
    </location>
</feature>
<dbReference type="AlphaFoldDB" id="A0A9N9KHQ2"/>
<gene>
    <name evidence="2" type="ORF">DERYTH_LOCUS28223</name>
</gene>
<sequence>WDEKELLLTLEDFEYDKMLNYENGGNGKHRMSYEENEKESENTDLMMNV</sequence>
<evidence type="ECO:0000313" key="2">
    <source>
        <dbReference type="EMBL" id="CAG8827103.1"/>
    </source>
</evidence>
<feature type="compositionally biased region" description="Basic and acidic residues" evidence="1">
    <location>
        <begin position="31"/>
        <end position="41"/>
    </location>
</feature>
<dbReference type="Proteomes" id="UP000789405">
    <property type="component" value="Unassembled WGS sequence"/>
</dbReference>
<reference evidence="2" key="1">
    <citation type="submission" date="2021-06" db="EMBL/GenBank/DDBJ databases">
        <authorList>
            <person name="Kallberg Y."/>
            <person name="Tangrot J."/>
            <person name="Rosling A."/>
        </authorList>
    </citation>
    <scope>NUCLEOTIDE SEQUENCE</scope>
    <source>
        <strain evidence="2">MA453B</strain>
    </source>
</reference>
<organism evidence="2 3">
    <name type="scientific">Dentiscutata erythropus</name>
    <dbReference type="NCBI Taxonomy" id="1348616"/>
    <lineage>
        <taxon>Eukaryota</taxon>
        <taxon>Fungi</taxon>
        <taxon>Fungi incertae sedis</taxon>
        <taxon>Mucoromycota</taxon>
        <taxon>Glomeromycotina</taxon>
        <taxon>Glomeromycetes</taxon>
        <taxon>Diversisporales</taxon>
        <taxon>Gigasporaceae</taxon>
        <taxon>Dentiscutata</taxon>
    </lineage>
</organism>
<name>A0A9N9KHQ2_9GLOM</name>
<keyword evidence="3" id="KW-1185">Reference proteome</keyword>
<protein>
    <submittedName>
        <fullName evidence="2">19507_t:CDS:1</fullName>
    </submittedName>
</protein>
<evidence type="ECO:0000256" key="1">
    <source>
        <dbReference type="SAM" id="MobiDB-lite"/>
    </source>
</evidence>